<sequence>MTLLVTHVENTLRYSRRHDANLIVSLVLTSISGLYSGVWSGPNASLRLKAEIDLIRYWSRESASLYHGKSMMSLVVIFLMMSRWPCDWVKAESWAEWKGKSCEIIEYLRQGREKLNFCYEREA</sequence>
<keyword evidence="1" id="KW-1133">Transmembrane helix</keyword>
<evidence type="ECO:0000313" key="3">
    <source>
        <dbReference type="Proteomes" id="UP000887116"/>
    </source>
</evidence>
<gene>
    <name evidence="2" type="ORF">TNCT_220911</name>
</gene>
<comment type="caution">
    <text evidence="2">The sequence shown here is derived from an EMBL/GenBank/DDBJ whole genome shotgun (WGS) entry which is preliminary data.</text>
</comment>
<dbReference type="AlphaFoldDB" id="A0A8X6KRN9"/>
<evidence type="ECO:0000256" key="1">
    <source>
        <dbReference type="SAM" id="Phobius"/>
    </source>
</evidence>
<protein>
    <submittedName>
        <fullName evidence="2">Uncharacterized protein</fullName>
    </submittedName>
</protein>
<evidence type="ECO:0000313" key="2">
    <source>
        <dbReference type="EMBL" id="GFQ81556.1"/>
    </source>
</evidence>
<keyword evidence="1" id="KW-0472">Membrane</keyword>
<keyword evidence="3" id="KW-1185">Reference proteome</keyword>
<keyword evidence="1" id="KW-0812">Transmembrane</keyword>
<reference evidence="2" key="1">
    <citation type="submission" date="2020-07" db="EMBL/GenBank/DDBJ databases">
        <title>Multicomponent nature underlies the extraordinary mechanical properties of spider dragline silk.</title>
        <authorList>
            <person name="Kono N."/>
            <person name="Nakamura H."/>
            <person name="Mori M."/>
            <person name="Yoshida Y."/>
            <person name="Ohtoshi R."/>
            <person name="Malay A.D."/>
            <person name="Moran D.A.P."/>
            <person name="Tomita M."/>
            <person name="Numata K."/>
            <person name="Arakawa K."/>
        </authorList>
    </citation>
    <scope>NUCLEOTIDE SEQUENCE</scope>
</reference>
<dbReference type="EMBL" id="BMAO01012452">
    <property type="protein sequence ID" value="GFQ81556.1"/>
    <property type="molecule type" value="Genomic_DNA"/>
</dbReference>
<dbReference type="Proteomes" id="UP000887116">
    <property type="component" value="Unassembled WGS sequence"/>
</dbReference>
<organism evidence="2 3">
    <name type="scientific">Trichonephila clavata</name>
    <name type="common">Joro spider</name>
    <name type="synonym">Nephila clavata</name>
    <dbReference type="NCBI Taxonomy" id="2740835"/>
    <lineage>
        <taxon>Eukaryota</taxon>
        <taxon>Metazoa</taxon>
        <taxon>Ecdysozoa</taxon>
        <taxon>Arthropoda</taxon>
        <taxon>Chelicerata</taxon>
        <taxon>Arachnida</taxon>
        <taxon>Araneae</taxon>
        <taxon>Araneomorphae</taxon>
        <taxon>Entelegynae</taxon>
        <taxon>Araneoidea</taxon>
        <taxon>Nephilidae</taxon>
        <taxon>Trichonephila</taxon>
    </lineage>
</organism>
<proteinExistence type="predicted"/>
<name>A0A8X6KRN9_TRICU</name>
<feature type="transmembrane region" description="Helical" evidence="1">
    <location>
        <begin position="20"/>
        <end position="39"/>
    </location>
</feature>
<accession>A0A8X6KRN9</accession>